<feature type="non-terminal residue" evidence="2">
    <location>
        <position position="1"/>
    </location>
</feature>
<accession>A0A6H5FW93</accession>
<proteinExistence type="predicted"/>
<reference evidence="2 3" key="1">
    <citation type="submission" date="2020-02" db="EMBL/GenBank/DDBJ databases">
        <authorList>
            <person name="Ferguson B K."/>
        </authorList>
    </citation>
    <scope>NUCLEOTIDE SEQUENCE [LARGE SCALE GENOMIC DNA]</scope>
</reference>
<keyword evidence="3" id="KW-1185">Reference proteome</keyword>
<evidence type="ECO:0000313" key="2">
    <source>
        <dbReference type="EMBL" id="CAA9993933.1"/>
    </source>
</evidence>
<feature type="region of interest" description="Disordered" evidence="1">
    <location>
        <begin position="84"/>
        <end position="179"/>
    </location>
</feature>
<sequence>DARAADGHIFHVDTASPYQYPERFPPHGLPREIYTVRSRIQAHLRVVFSVFFYLQRKVTTLLHLLQYLVKMCKNLQGIRQAQKVQNRFSRTSSNRQKREKGEIASANFEPNRLKNKIFGKTPNPMDMTRGKRRRRRRSRRIRRRRRRRRRSRRRMMRRRRRRRREKRRVRRSRRKRMKK</sequence>
<feature type="compositionally biased region" description="Basic residues" evidence="1">
    <location>
        <begin position="130"/>
        <end position="179"/>
    </location>
</feature>
<dbReference type="AlphaFoldDB" id="A0A6H5FW93"/>
<name>A0A6H5FW93_9HEMI</name>
<evidence type="ECO:0000256" key="1">
    <source>
        <dbReference type="SAM" id="MobiDB-lite"/>
    </source>
</evidence>
<dbReference type="EMBL" id="CADCXU010001355">
    <property type="protein sequence ID" value="CAA9993933.1"/>
    <property type="molecule type" value="Genomic_DNA"/>
</dbReference>
<dbReference type="Proteomes" id="UP000479000">
    <property type="component" value="Unassembled WGS sequence"/>
</dbReference>
<gene>
    <name evidence="2" type="ORF">NTEN_LOCUS776</name>
</gene>
<protein>
    <submittedName>
        <fullName evidence="2">Uncharacterized protein</fullName>
    </submittedName>
</protein>
<feature type="compositionally biased region" description="Polar residues" evidence="1">
    <location>
        <begin position="84"/>
        <end position="94"/>
    </location>
</feature>
<evidence type="ECO:0000313" key="3">
    <source>
        <dbReference type="Proteomes" id="UP000479000"/>
    </source>
</evidence>
<organism evidence="2 3">
    <name type="scientific">Nesidiocoris tenuis</name>
    <dbReference type="NCBI Taxonomy" id="355587"/>
    <lineage>
        <taxon>Eukaryota</taxon>
        <taxon>Metazoa</taxon>
        <taxon>Ecdysozoa</taxon>
        <taxon>Arthropoda</taxon>
        <taxon>Hexapoda</taxon>
        <taxon>Insecta</taxon>
        <taxon>Pterygota</taxon>
        <taxon>Neoptera</taxon>
        <taxon>Paraneoptera</taxon>
        <taxon>Hemiptera</taxon>
        <taxon>Heteroptera</taxon>
        <taxon>Panheteroptera</taxon>
        <taxon>Cimicomorpha</taxon>
        <taxon>Miridae</taxon>
        <taxon>Dicyphina</taxon>
        <taxon>Nesidiocoris</taxon>
    </lineage>
</organism>